<dbReference type="AlphaFoldDB" id="A0AAV9X4B9"/>
<comment type="caution">
    <text evidence="2">The sequence shown here is derived from an EMBL/GenBank/DDBJ whole genome shotgun (WGS) entry which is preliminary data.</text>
</comment>
<feature type="compositionally biased region" description="Basic and acidic residues" evidence="1">
    <location>
        <begin position="39"/>
        <end position="49"/>
    </location>
</feature>
<accession>A0AAV9X4B9</accession>
<reference evidence="2 3" key="1">
    <citation type="submission" date="2019-10" db="EMBL/GenBank/DDBJ databases">
        <authorList>
            <person name="Palmer J.M."/>
        </authorList>
    </citation>
    <scope>NUCLEOTIDE SEQUENCE [LARGE SCALE GENOMIC DNA]</scope>
    <source>
        <strain evidence="2 3">TWF694</strain>
    </source>
</reference>
<dbReference type="EMBL" id="JAVHJO010000010">
    <property type="protein sequence ID" value="KAK6535572.1"/>
    <property type="molecule type" value="Genomic_DNA"/>
</dbReference>
<protein>
    <submittedName>
        <fullName evidence="2">Uncharacterized protein</fullName>
    </submittedName>
</protein>
<evidence type="ECO:0000313" key="3">
    <source>
        <dbReference type="Proteomes" id="UP001365542"/>
    </source>
</evidence>
<feature type="compositionally biased region" description="Polar residues" evidence="1">
    <location>
        <begin position="26"/>
        <end position="38"/>
    </location>
</feature>
<evidence type="ECO:0000256" key="1">
    <source>
        <dbReference type="SAM" id="MobiDB-lite"/>
    </source>
</evidence>
<sequence length="304" mass="34685">MYARCGGHRSAVVSRVAVLRSRSLTDAASSRQANSATGQRDRDLVQRKDLPKKKHAKSLRGTMSKYKNLGRRAAYERPSRMDPFARSITTNNGLSVRVIRNQAHPNKHFIESKSMPNKDSQTETTNTAASRSSPSVQPRAPSPAAHMQWSLDPRRKAVPRQSNTPTVSLRHKPSFIKTSFALAKSEPERYLDPYFRFGIAYIARSRNLYGDLSTSLINVANRGIWHPDLPVLSMLSSRLSVSMVKEIGMRDYRKQPYARLDKEALEKYKLHLWFDKMGNSYIRNVLENISHEYFCDETTPLMEK</sequence>
<feature type="region of interest" description="Disordered" evidence="1">
    <location>
        <begin position="105"/>
        <end position="170"/>
    </location>
</feature>
<dbReference type="Proteomes" id="UP001365542">
    <property type="component" value="Unassembled WGS sequence"/>
</dbReference>
<feature type="region of interest" description="Disordered" evidence="1">
    <location>
        <begin position="23"/>
        <end position="87"/>
    </location>
</feature>
<feature type="compositionally biased region" description="Polar residues" evidence="1">
    <location>
        <begin position="114"/>
        <end position="136"/>
    </location>
</feature>
<organism evidence="2 3">
    <name type="scientific">Orbilia ellipsospora</name>
    <dbReference type="NCBI Taxonomy" id="2528407"/>
    <lineage>
        <taxon>Eukaryota</taxon>
        <taxon>Fungi</taxon>
        <taxon>Dikarya</taxon>
        <taxon>Ascomycota</taxon>
        <taxon>Pezizomycotina</taxon>
        <taxon>Orbiliomycetes</taxon>
        <taxon>Orbiliales</taxon>
        <taxon>Orbiliaceae</taxon>
        <taxon>Orbilia</taxon>
    </lineage>
</organism>
<proteinExistence type="predicted"/>
<gene>
    <name evidence="2" type="ORF">TWF694_002026</name>
</gene>
<name>A0AAV9X4B9_9PEZI</name>
<keyword evidence="3" id="KW-1185">Reference proteome</keyword>
<evidence type="ECO:0000313" key="2">
    <source>
        <dbReference type="EMBL" id="KAK6535572.1"/>
    </source>
</evidence>